<dbReference type="WBParaSite" id="SSLN_0001141401-mRNA-1">
    <property type="protein sequence ID" value="SSLN_0001141401-mRNA-1"/>
    <property type="gene ID" value="SSLN_0001141401"/>
</dbReference>
<sequence length="67" mass="7517">MSVRISDCLVLANPGCPIWPIIFKADSHMNSLDALRRLRTVSHLGLHSLGGRKYPLPAANFFQPFLR</sequence>
<dbReference type="AlphaFoldDB" id="A0A183T3E3"/>
<keyword evidence="2" id="KW-1185">Reference proteome</keyword>
<reference evidence="1 2" key="2">
    <citation type="submission" date="2018-11" db="EMBL/GenBank/DDBJ databases">
        <authorList>
            <consortium name="Pathogen Informatics"/>
        </authorList>
    </citation>
    <scope>NUCLEOTIDE SEQUENCE [LARGE SCALE GENOMIC DNA]</scope>
    <source>
        <strain evidence="1 2">NST_G2</strain>
    </source>
</reference>
<dbReference type="EMBL" id="UYSU01036220">
    <property type="protein sequence ID" value="VDL97376.1"/>
    <property type="molecule type" value="Genomic_DNA"/>
</dbReference>
<evidence type="ECO:0000313" key="1">
    <source>
        <dbReference type="EMBL" id="VDL97376.1"/>
    </source>
</evidence>
<reference evidence="3" key="1">
    <citation type="submission" date="2016-06" db="UniProtKB">
        <authorList>
            <consortium name="WormBaseParasite"/>
        </authorList>
    </citation>
    <scope>IDENTIFICATION</scope>
</reference>
<protein>
    <submittedName>
        <fullName evidence="1 3">Uncharacterized protein</fullName>
    </submittedName>
</protein>
<accession>A0A183T3E3</accession>
<dbReference type="Proteomes" id="UP000275846">
    <property type="component" value="Unassembled WGS sequence"/>
</dbReference>
<gene>
    <name evidence="1" type="ORF">SSLN_LOCUS10991</name>
</gene>
<evidence type="ECO:0000313" key="2">
    <source>
        <dbReference type="Proteomes" id="UP000275846"/>
    </source>
</evidence>
<name>A0A183T3E3_SCHSO</name>
<organism evidence="3">
    <name type="scientific">Schistocephalus solidus</name>
    <name type="common">Tapeworm</name>
    <dbReference type="NCBI Taxonomy" id="70667"/>
    <lineage>
        <taxon>Eukaryota</taxon>
        <taxon>Metazoa</taxon>
        <taxon>Spiralia</taxon>
        <taxon>Lophotrochozoa</taxon>
        <taxon>Platyhelminthes</taxon>
        <taxon>Cestoda</taxon>
        <taxon>Eucestoda</taxon>
        <taxon>Diphyllobothriidea</taxon>
        <taxon>Diphyllobothriidae</taxon>
        <taxon>Schistocephalus</taxon>
    </lineage>
</organism>
<proteinExistence type="predicted"/>
<evidence type="ECO:0000313" key="3">
    <source>
        <dbReference type="WBParaSite" id="SSLN_0001141401-mRNA-1"/>
    </source>
</evidence>